<dbReference type="InterPro" id="IPR007527">
    <property type="entry name" value="Znf_SWIM"/>
</dbReference>
<accession>A0A3G5A3U8</accession>
<evidence type="ECO:0000313" key="2">
    <source>
        <dbReference type="EMBL" id="AYV80503.1"/>
    </source>
</evidence>
<protein>
    <submittedName>
        <fullName evidence="2">Zinc finger SWIM domain protein</fullName>
    </submittedName>
</protein>
<dbReference type="GO" id="GO:0008270">
    <property type="term" value="F:zinc ion binding"/>
    <property type="evidence" value="ECO:0007669"/>
    <property type="project" value="InterPro"/>
</dbReference>
<dbReference type="EMBL" id="MK072244">
    <property type="protein sequence ID" value="AYV80503.1"/>
    <property type="molecule type" value="Genomic_DNA"/>
</dbReference>
<reference evidence="2" key="1">
    <citation type="submission" date="2018-10" db="EMBL/GenBank/DDBJ databases">
        <title>Hidden diversity of soil giant viruses.</title>
        <authorList>
            <person name="Schulz F."/>
            <person name="Alteio L."/>
            <person name="Goudeau D."/>
            <person name="Ryan E.M."/>
            <person name="Malmstrom R.R."/>
            <person name="Blanchard J."/>
            <person name="Woyke T."/>
        </authorList>
    </citation>
    <scope>NUCLEOTIDE SEQUENCE</scope>
    <source>
        <strain evidence="2">HAV1</strain>
    </source>
</reference>
<organism evidence="2">
    <name type="scientific">Harvfovirus sp</name>
    <dbReference type="NCBI Taxonomy" id="2487768"/>
    <lineage>
        <taxon>Viruses</taxon>
        <taxon>Varidnaviria</taxon>
        <taxon>Bamfordvirae</taxon>
        <taxon>Nucleocytoviricota</taxon>
        <taxon>Megaviricetes</taxon>
        <taxon>Imitervirales</taxon>
        <taxon>Mimiviridae</taxon>
        <taxon>Klosneuvirinae</taxon>
    </lineage>
</organism>
<evidence type="ECO:0000259" key="1">
    <source>
        <dbReference type="PROSITE" id="PS50966"/>
    </source>
</evidence>
<feature type="domain" description="SWIM-type" evidence="1">
    <location>
        <begin position="41"/>
        <end position="73"/>
    </location>
</feature>
<proteinExistence type="predicted"/>
<sequence>MLTDKDFDLKTRQNGKEYYSKGKICSIKKFNCKVYAKVGGYDTYLSTVNKTYGCTCECDEICKHVYALLIKIRSVGQQTIPDGINQLKNYTVDQLIDILKSCADDNADIIPSITKFIKANSANSNEFDTILDDIEENVNELADLDDQDFYCMGDKTEAEEELCKIISDLSEELLELVREDATYDKNLIIKKIMTFKNRINDIDYCDFDPFRDILGYLGEDVELDVEVDAENLDEVSIELNRLEAKGEMDKAIAYAFKNIYNEENLKIVMWLMLHVSDKAMREKIFRQAFNYQPRFDIYEKIAGACSPDEKMFIVNLQMEKYKLAASEDLAKILLMEKQYKKLFEVITNKDYAALWTVPYFENCKNEVDNCLIEAHIKKLILVPLVAGNFNHYEMSITWLKTLAKIIPEDQFKDYATDLHKTYSKKTKFNHLIKKSNLCSVKKNAADKSE</sequence>
<dbReference type="PROSITE" id="PS50966">
    <property type="entry name" value="ZF_SWIM"/>
    <property type="match status" value="1"/>
</dbReference>
<gene>
    <name evidence="2" type="ORF">Harvfovirus2_33</name>
</gene>
<name>A0A3G5A3U8_9VIRU</name>